<gene>
    <name evidence="1" type="ORF">TGAMA5MH_08292</name>
</gene>
<dbReference type="OrthoDB" id="10548117at2759"/>
<protein>
    <submittedName>
        <fullName evidence="1">Uncharacterized protein</fullName>
    </submittedName>
</protein>
<evidence type="ECO:0000313" key="2">
    <source>
        <dbReference type="Proteomes" id="UP000236546"/>
    </source>
</evidence>
<reference evidence="1 2" key="1">
    <citation type="submission" date="2017-02" db="EMBL/GenBank/DDBJ databases">
        <title>Genomes of Trichoderma spp. with biocontrol activity.</title>
        <authorList>
            <person name="Gardiner D."/>
            <person name="Kazan K."/>
            <person name="Vos C."/>
            <person name="Harvey P."/>
        </authorList>
    </citation>
    <scope>NUCLEOTIDE SEQUENCE [LARGE SCALE GENOMIC DNA]</scope>
    <source>
        <strain evidence="1 2">A5MH</strain>
    </source>
</reference>
<proteinExistence type="predicted"/>
<dbReference type="Proteomes" id="UP000236546">
    <property type="component" value="Unassembled WGS sequence"/>
</dbReference>
<organism evidence="1 2">
    <name type="scientific">Trichoderma gamsii</name>
    <dbReference type="NCBI Taxonomy" id="398673"/>
    <lineage>
        <taxon>Eukaryota</taxon>
        <taxon>Fungi</taxon>
        <taxon>Dikarya</taxon>
        <taxon>Ascomycota</taxon>
        <taxon>Pezizomycotina</taxon>
        <taxon>Sordariomycetes</taxon>
        <taxon>Hypocreomycetidae</taxon>
        <taxon>Hypocreales</taxon>
        <taxon>Hypocreaceae</taxon>
        <taxon>Trichoderma</taxon>
    </lineage>
</organism>
<dbReference type="AlphaFoldDB" id="A0A2K0T2K9"/>
<evidence type="ECO:0000313" key="1">
    <source>
        <dbReference type="EMBL" id="PNP39773.1"/>
    </source>
</evidence>
<accession>A0A2K0T2K9</accession>
<sequence>MRYKGWKRVQDTLTIIPPARRTTELMGLLCAALRGEMIHWQRLQKIEQSISLESLRSMYVMDVILILSVLTGLEVKQEEIVPPVPLAYPEIEEDYLVLDDILFQLQMLRTVDPDDQANQIGVQRFREVLGRLMARIRPGGLFAAMAGHLAQLVRNAAPDDNFDFNDPDQVLADCAVYL</sequence>
<name>A0A2K0T2K9_9HYPO</name>
<dbReference type="EMBL" id="MTYH01000075">
    <property type="protein sequence ID" value="PNP39773.1"/>
    <property type="molecule type" value="Genomic_DNA"/>
</dbReference>
<comment type="caution">
    <text evidence="1">The sequence shown here is derived from an EMBL/GenBank/DDBJ whole genome shotgun (WGS) entry which is preliminary data.</text>
</comment>